<protein>
    <submittedName>
        <fullName evidence="1">SET and MYND domain-containing protein 4</fullName>
    </submittedName>
</protein>
<dbReference type="Proteomes" id="UP001266305">
    <property type="component" value="Unassembled WGS sequence"/>
</dbReference>
<evidence type="ECO:0000313" key="1">
    <source>
        <dbReference type="EMBL" id="KAK2110565.1"/>
    </source>
</evidence>
<organism evidence="1 2">
    <name type="scientific">Saguinus oedipus</name>
    <name type="common">Cotton-top tamarin</name>
    <name type="synonym">Oedipomidas oedipus</name>
    <dbReference type="NCBI Taxonomy" id="9490"/>
    <lineage>
        <taxon>Eukaryota</taxon>
        <taxon>Metazoa</taxon>
        <taxon>Chordata</taxon>
        <taxon>Craniata</taxon>
        <taxon>Vertebrata</taxon>
        <taxon>Euteleostomi</taxon>
        <taxon>Mammalia</taxon>
        <taxon>Eutheria</taxon>
        <taxon>Euarchontoglires</taxon>
        <taxon>Primates</taxon>
        <taxon>Haplorrhini</taxon>
        <taxon>Platyrrhini</taxon>
        <taxon>Cebidae</taxon>
        <taxon>Callitrichinae</taxon>
        <taxon>Saguinus</taxon>
    </lineage>
</organism>
<comment type="caution">
    <text evidence="1">The sequence shown here is derived from an EMBL/GenBank/DDBJ whole genome shotgun (WGS) entry which is preliminary data.</text>
</comment>
<proteinExistence type="predicted"/>
<gene>
    <name evidence="1" type="primary">SMYD4_2</name>
    <name evidence="1" type="ORF">P7K49_010311</name>
</gene>
<sequence>MGPEDEIFLKRLSKGYFVGKDSGAPLFYREEGNKTFQEKDYTVAAVLYSKIPCSSELPCLPRLCLSALVELYVIFCLNV</sequence>
<accession>A0ABQ9VNA6</accession>
<keyword evidence="2" id="KW-1185">Reference proteome</keyword>
<evidence type="ECO:0000313" key="2">
    <source>
        <dbReference type="Proteomes" id="UP001266305"/>
    </source>
</evidence>
<reference evidence="1 2" key="1">
    <citation type="submission" date="2023-05" db="EMBL/GenBank/DDBJ databases">
        <title>B98-5 Cell Line De Novo Hybrid Assembly: An Optical Mapping Approach.</title>
        <authorList>
            <person name="Kananen K."/>
            <person name="Auerbach J.A."/>
            <person name="Kautto E."/>
            <person name="Blachly J.S."/>
        </authorList>
    </citation>
    <scope>NUCLEOTIDE SEQUENCE [LARGE SCALE GENOMIC DNA]</scope>
    <source>
        <strain evidence="1">B95-8</strain>
        <tissue evidence="1">Cell line</tissue>
    </source>
</reference>
<name>A0ABQ9VNA6_SAGOE</name>
<dbReference type="EMBL" id="JASSZA010000005">
    <property type="protein sequence ID" value="KAK2110565.1"/>
    <property type="molecule type" value="Genomic_DNA"/>
</dbReference>